<dbReference type="Proteomes" id="UP000238362">
    <property type="component" value="Unassembled WGS sequence"/>
</dbReference>
<dbReference type="Gene3D" id="3.40.50.1450">
    <property type="entry name" value="HybD-like"/>
    <property type="match status" value="1"/>
</dbReference>
<dbReference type="InterPro" id="IPR023430">
    <property type="entry name" value="Pept_HybD-like_dom_sf"/>
</dbReference>
<proteinExistence type="inferred from homology"/>
<gene>
    <name evidence="5" type="ORF">B0I33_101154</name>
</gene>
<keyword evidence="2 5" id="KW-0645">Protease</keyword>
<dbReference type="AlphaFoldDB" id="A0A2T0M2R0"/>
<dbReference type="SUPFAM" id="SSF53163">
    <property type="entry name" value="HybD-like"/>
    <property type="match status" value="1"/>
</dbReference>
<keyword evidence="3" id="KW-0064">Aspartyl protease</keyword>
<dbReference type="NCBIfam" id="TIGR00072">
    <property type="entry name" value="hydrog_prot"/>
    <property type="match status" value="1"/>
</dbReference>
<keyword evidence="6" id="KW-1185">Reference proteome</keyword>
<dbReference type="PANTHER" id="PTHR30302">
    <property type="entry name" value="HYDROGENASE 1 MATURATION PROTEASE"/>
    <property type="match status" value="1"/>
</dbReference>
<comment type="caution">
    <text evidence="5">The sequence shown here is derived from an EMBL/GenBank/DDBJ whole genome shotgun (WGS) entry which is preliminary data.</text>
</comment>
<dbReference type="PRINTS" id="PR00446">
    <property type="entry name" value="HYDRGNUPTAKE"/>
</dbReference>
<dbReference type="OrthoDB" id="3828930at2"/>
<dbReference type="RefSeq" id="WP_106176531.1">
    <property type="nucleotide sequence ID" value="NZ_PVNH01000001.1"/>
</dbReference>
<sequence length="165" mass="17167">MTPRVLVAGIGNIFLGDDGFGSEVALRMSRMDVPERVRVADYGIRGMHLAYEMLDGRFASTVLVDTVSRGGAPGTLYEIEADPDSCADADVDAHAMTPAAVLALLRRLGGVPGRVLVLGCEPERVDEGIGLSPAVAAVVDPAARRALQLAAAEAARAPAAATREE</sequence>
<dbReference type="PANTHER" id="PTHR30302:SF1">
    <property type="entry name" value="HYDROGENASE 2 MATURATION PROTEASE"/>
    <property type="match status" value="1"/>
</dbReference>
<dbReference type="GO" id="GO:0008047">
    <property type="term" value="F:enzyme activator activity"/>
    <property type="evidence" value="ECO:0007669"/>
    <property type="project" value="InterPro"/>
</dbReference>
<dbReference type="InterPro" id="IPR000671">
    <property type="entry name" value="Peptidase_A31"/>
</dbReference>
<protein>
    <submittedName>
        <fullName evidence="5">Hydrogenase maturation protease</fullName>
    </submittedName>
</protein>
<organism evidence="5 6">
    <name type="scientific">Prauserella shujinwangii</name>
    <dbReference type="NCBI Taxonomy" id="1453103"/>
    <lineage>
        <taxon>Bacteria</taxon>
        <taxon>Bacillati</taxon>
        <taxon>Actinomycetota</taxon>
        <taxon>Actinomycetes</taxon>
        <taxon>Pseudonocardiales</taxon>
        <taxon>Pseudonocardiaceae</taxon>
        <taxon>Prauserella</taxon>
    </lineage>
</organism>
<dbReference type="EMBL" id="PVNH01000001">
    <property type="protein sequence ID" value="PRX51002.1"/>
    <property type="molecule type" value="Genomic_DNA"/>
</dbReference>
<evidence type="ECO:0000313" key="6">
    <source>
        <dbReference type="Proteomes" id="UP000238362"/>
    </source>
</evidence>
<evidence type="ECO:0000256" key="1">
    <source>
        <dbReference type="ARBA" id="ARBA00006814"/>
    </source>
</evidence>
<evidence type="ECO:0000256" key="2">
    <source>
        <dbReference type="ARBA" id="ARBA00022670"/>
    </source>
</evidence>
<dbReference type="GO" id="GO:0004190">
    <property type="term" value="F:aspartic-type endopeptidase activity"/>
    <property type="evidence" value="ECO:0007669"/>
    <property type="project" value="UniProtKB-KW"/>
</dbReference>
<evidence type="ECO:0000256" key="3">
    <source>
        <dbReference type="ARBA" id="ARBA00022750"/>
    </source>
</evidence>
<keyword evidence="4" id="KW-0378">Hydrolase</keyword>
<dbReference type="GO" id="GO:0016485">
    <property type="term" value="P:protein processing"/>
    <property type="evidence" value="ECO:0007669"/>
    <property type="project" value="TreeGrafter"/>
</dbReference>
<comment type="similarity">
    <text evidence="1">Belongs to the peptidase A31 family.</text>
</comment>
<name>A0A2T0M2R0_9PSEU</name>
<reference evidence="5 6" key="1">
    <citation type="submission" date="2018-03" db="EMBL/GenBank/DDBJ databases">
        <title>Genomic Encyclopedia of Type Strains, Phase III (KMG-III): the genomes of soil and plant-associated and newly described type strains.</title>
        <authorList>
            <person name="Whitman W."/>
        </authorList>
    </citation>
    <scope>NUCLEOTIDE SEQUENCE [LARGE SCALE GENOMIC DNA]</scope>
    <source>
        <strain evidence="5 6">CGMCC 4.7125</strain>
    </source>
</reference>
<accession>A0A2T0M2R0</accession>
<dbReference type="Pfam" id="PF01750">
    <property type="entry name" value="HycI"/>
    <property type="match status" value="1"/>
</dbReference>
<evidence type="ECO:0000313" key="5">
    <source>
        <dbReference type="EMBL" id="PRX51002.1"/>
    </source>
</evidence>
<evidence type="ECO:0000256" key="4">
    <source>
        <dbReference type="ARBA" id="ARBA00022801"/>
    </source>
</evidence>